<dbReference type="InterPro" id="IPR042099">
    <property type="entry name" value="ANL_N_sf"/>
</dbReference>
<keyword evidence="2 4" id="KW-0436">Ligase</keyword>
<dbReference type="PANTHER" id="PTHR24096">
    <property type="entry name" value="LONG-CHAIN-FATTY-ACID--COA LIGASE"/>
    <property type="match status" value="1"/>
</dbReference>
<dbReference type="GO" id="GO:0016405">
    <property type="term" value="F:CoA-ligase activity"/>
    <property type="evidence" value="ECO:0007669"/>
    <property type="project" value="TreeGrafter"/>
</dbReference>
<gene>
    <name evidence="4" type="ORF">DW252_09515</name>
</gene>
<evidence type="ECO:0000256" key="2">
    <source>
        <dbReference type="ARBA" id="ARBA00022598"/>
    </source>
</evidence>
<comment type="caution">
    <text evidence="4">The sequence shown here is derived from an EMBL/GenBank/DDBJ whole genome shotgun (WGS) entry which is preliminary data.</text>
</comment>
<comment type="similarity">
    <text evidence="1">Belongs to the ATP-dependent AMP-binding enzyme family.</text>
</comment>
<evidence type="ECO:0000259" key="3">
    <source>
        <dbReference type="Pfam" id="PF00501"/>
    </source>
</evidence>
<dbReference type="Pfam" id="PF00501">
    <property type="entry name" value="AMP-binding"/>
    <property type="match status" value="1"/>
</dbReference>
<feature type="domain" description="AMP-dependent synthetase/ligase" evidence="3">
    <location>
        <begin position="89"/>
        <end position="472"/>
    </location>
</feature>
<dbReference type="AlphaFoldDB" id="A0A3R6HBR5"/>
<protein>
    <submittedName>
        <fullName evidence="4">Long-chain fatty acid--CoA ligase</fullName>
    </submittedName>
</protein>
<reference evidence="4 5" key="1">
    <citation type="submission" date="2018-08" db="EMBL/GenBank/DDBJ databases">
        <title>A genome reference for cultivated species of the human gut microbiota.</title>
        <authorList>
            <person name="Zou Y."/>
            <person name="Xue W."/>
            <person name="Luo G."/>
        </authorList>
    </citation>
    <scope>NUCLEOTIDE SEQUENCE [LARGE SCALE GENOMIC DNA]</scope>
    <source>
        <strain evidence="4 5">AM22-12LB</strain>
    </source>
</reference>
<dbReference type="InterPro" id="IPR000873">
    <property type="entry name" value="AMP-dep_synth/lig_dom"/>
</dbReference>
<accession>A0A3R6HBR5</accession>
<evidence type="ECO:0000313" key="5">
    <source>
        <dbReference type="Proteomes" id="UP000286595"/>
    </source>
</evidence>
<sequence length="618" mass="70249">MKMIQVIHCAKRQYVLYIIFSHAIINEVFKKLIIFYESEKKMETTNMNLTGKASIDKPWLKYYPEELHNMETPKITLEEFLKMKNPDDSKIAFEYYGNKITWKTLWEEVDKAAKSLKVLGFGDGNRLPMFLPSTPAHYIILLAAERIGTAIICRDDIPEELCFAIRKSKSNTAFVMDYTSKEDEQLFRETTPMTRMIKVSPYCYADKASVPDYVEKEIASRYVNPTDSTEGVLTWDEFMALGENYTEDYRAERNPNRAVFGAYTSGSTGISKLVIHSSSNMVAVAFQMSIFIPPSPVQEKWWLPILPPALIAVTVSMTLFPLSAGLIVVLDPFCPISDVDIAFMEQKPNFWALVPFLCEILMKSDRIPEDYDMSHLRTLGTGAEAMNERKTQEVEAFFHKHGVKATLSAGYGQSEGCSNFTLPNPMFPLVDGCVGMPMPATVLGIFDKDNNELNYGEIGELCMTGPSIMLHYAGWMGEEMTERTLITHDDGKCWLHTGDIAYIKETGMVYILGRGHSERFGGGELYMMRMETKAVRVPGVQDGFFCIVPDKEHEGFFVPYLFIILDGSKTLDEVKAGLKEALEDYEYPVDIRVIEERPYFHFKTNRKELTEAILAENN</sequence>
<dbReference type="PANTHER" id="PTHR24096:SF149">
    <property type="entry name" value="AMP-BINDING DOMAIN-CONTAINING PROTEIN-RELATED"/>
    <property type="match status" value="1"/>
</dbReference>
<evidence type="ECO:0000256" key="1">
    <source>
        <dbReference type="ARBA" id="ARBA00006432"/>
    </source>
</evidence>
<evidence type="ECO:0000313" key="4">
    <source>
        <dbReference type="EMBL" id="RHG60285.1"/>
    </source>
</evidence>
<organism evidence="4 5">
    <name type="scientific">Coprococcus comes</name>
    <dbReference type="NCBI Taxonomy" id="410072"/>
    <lineage>
        <taxon>Bacteria</taxon>
        <taxon>Bacillati</taxon>
        <taxon>Bacillota</taxon>
        <taxon>Clostridia</taxon>
        <taxon>Lachnospirales</taxon>
        <taxon>Lachnospiraceae</taxon>
        <taxon>Coprococcus</taxon>
    </lineage>
</organism>
<dbReference type="EMBL" id="QRIM01000009">
    <property type="protein sequence ID" value="RHG60285.1"/>
    <property type="molecule type" value="Genomic_DNA"/>
</dbReference>
<dbReference type="Gene3D" id="3.40.50.12780">
    <property type="entry name" value="N-terminal domain of ligase-like"/>
    <property type="match status" value="1"/>
</dbReference>
<dbReference type="CDD" id="cd04433">
    <property type="entry name" value="AFD_class_I"/>
    <property type="match status" value="1"/>
</dbReference>
<proteinExistence type="inferred from homology"/>
<name>A0A3R6HBR5_9FIRM</name>
<dbReference type="SUPFAM" id="SSF56801">
    <property type="entry name" value="Acetyl-CoA synthetase-like"/>
    <property type="match status" value="1"/>
</dbReference>
<dbReference type="Proteomes" id="UP000286595">
    <property type="component" value="Unassembled WGS sequence"/>
</dbReference>